<evidence type="ECO:0000313" key="4">
    <source>
        <dbReference type="EMBL" id="KAK5978914.1"/>
    </source>
</evidence>
<keyword evidence="5" id="KW-1185">Reference proteome</keyword>
<evidence type="ECO:0000256" key="1">
    <source>
        <dbReference type="PROSITE-ProRule" id="PRU01005"/>
    </source>
</evidence>
<dbReference type="EMBL" id="WIXE01008861">
    <property type="protein sequence ID" value="KAK5978914.1"/>
    <property type="molecule type" value="Genomic_DNA"/>
</dbReference>
<comment type="caution">
    <text evidence="4">The sequence shown here is derived from an EMBL/GenBank/DDBJ whole genome shotgun (WGS) entry which is preliminary data.</text>
</comment>
<name>A0AAN8ILH1_TRICO</name>
<dbReference type="Gene3D" id="1.10.10.1940">
    <property type="match status" value="2"/>
</dbReference>
<protein>
    <recommendedName>
        <fullName evidence="3">ShKT domain-containing protein</fullName>
    </recommendedName>
</protein>
<sequence length="127" mass="14749">MLLYAFIALILHNALAEGRGTKLCEDLSPQCASYQKNGWCKTSDRDVLYFMKTDCRNTCNFCNELTEPERDWGFIPNEGECIDRSHLCTFYERSGWCTTAEINKKMIVTRNCKKTCRFCSPKSEENF</sequence>
<dbReference type="InterPro" id="IPR003582">
    <property type="entry name" value="ShKT_dom"/>
</dbReference>
<evidence type="ECO:0000256" key="2">
    <source>
        <dbReference type="SAM" id="SignalP"/>
    </source>
</evidence>
<evidence type="ECO:0000259" key="3">
    <source>
        <dbReference type="PROSITE" id="PS51670"/>
    </source>
</evidence>
<feature type="domain" description="ShKT" evidence="3">
    <location>
        <begin position="81"/>
        <end position="119"/>
    </location>
</feature>
<gene>
    <name evidence="4" type="ORF">GCK32_010362</name>
</gene>
<keyword evidence="2" id="KW-0732">Signal</keyword>
<proteinExistence type="predicted"/>
<dbReference type="SMART" id="SM00254">
    <property type="entry name" value="ShKT"/>
    <property type="match status" value="2"/>
</dbReference>
<dbReference type="AlphaFoldDB" id="A0AAN8ILH1"/>
<feature type="signal peptide" evidence="2">
    <location>
        <begin position="1"/>
        <end position="16"/>
    </location>
</feature>
<dbReference type="Proteomes" id="UP001331761">
    <property type="component" value="Unassembled WGS sequence"/>
</dbReference>
<reference evidence="4 5" key="1">
    <citation type="submission" date="2019-10" db="EMBL/GenBank/DDBJ databases">
        <title>Assembly and Annotation for the nematode Trichostrongylus colubriformis.</title>
        <authorList>
            <person name="Martin J."/>
        </authorList>
    </citation>
    <scope>NUCLEOTIDE SEQUENCE [LARGE SCALE GENOMIC DNA]</scope>
    <source>
        <strain evidence="4">G859</strain>
        <tissue evidence="4">Whole worm</tissue>
    </source>
</reference>
<organism evidence="4 5">
    <name type="scientific">Trichostrongylus colubriformis</name>
    <name type="common">Black scour worm</name>
    <dbReference type="NCBI Taxonomy" id="6319"/>
    <lineage>
        <taxon>Eukaryota</taxon>
        <taxon>Metazoa</taxon>
        <taxon>Ecdysozoa</taxon>
        <taxon>Nematoda</taxon>
        <taxon>Chromadorea</taxon>
        <taxon>Rhabditida</taxon>
        <taxon>Rhabditina</taxon>
        <taxon>Rhabditomorpha</taxon>
        <taxon>Strongyloidea</taxon>
        <taxon>Trichostrongylidae</taxon>
        <taxon>Trichostrongylus</taxon>
    </lineage>
</organism>
<accession>A0AAN8ILH1</accession>
<feature type="chain" id="PRO_5043007718" description="ShKT domain-containing protein" evidence="2">
    <location>
        <begin position="17"/>
        <end position="127"/>
    </location>
</feature>
<dbReference type="Pfam" id="PF01549">
    <property type="entry name" value="ShK"/>
    <property type="match status" value="2"/>
</dbReference>
<feature type="domain" description="ShKT" evidence="3">
    <location>
        <begin position="24"/>
        <end position="62"/>
    </location>
</feature>
<comment type="caution">
    <text evidence="1">Lacks conserved residue(s) required for the propagation of feature annotation.</text>
</comment>
<evidence type="ECO:0000313" key="5">
    <source>
        <dbReference type="Proteomes" id="UP001331761"/>
    </source>
</evidence>
<dbReference type="PROSITE" id="PS51670">
    <property type="entry name" value="SHKT"/>
    <property type="match status" value="2"/>
</dbReference>